<evidence type="ECO:0000313" key="3">
    <source>
        <dbReference type="EMBL" id="MDW0116306.1"/>
    </source>
</evidence>
<proteinExistence type="predicted"/>
<dbReference type="Pfam" id="PF14397">
    <property type="entry name" value="ATPgrasp_ST"/>
    <property type="match status" value="1"/>
</dbReference>
<gene>
    <name evidence="3" type="ORF">QTL97_05125</name>
</gene>
<dbReference type="GO" id="GO:0005524">
    <property type="term" value="F:ATP binding"/>
    <property type="evidence" value="ECO:0007669"/>
    <property type="project" value="UniProtKB-UniRule"/>
</dbReference>
<evidence type="ECO:0000259" key="2">
    <source>
        <dbReference type="PROSITE" id="PS50975"/>
    </source>
</evidence>
<evidence type="ECO:0000256" key="1">
    <source>
        <dbReference type="PROSITE-ProRule" id="PRU00409"/>
    </source>
</evidence>
<dbReference type="PROSITE" id="PS50975">
    <property type="entry name" value="ATP_GRASP"/>
    <property type="match status" value="1"/>
</dbReference>
<comment type="caution">
    <text evidence="3">The sequence shown here is derived from an EMBL/GenBank/DDBJ whole genome shotgun (WGS) entry which is preliminary data.</text>
</comment>
<name>A0AAW9AAU5_9BACL</name>
<sequence>MRKSYREFIIHLERWILKIDVFKTWILEWINIYKKRKLYSQVQLTHEQKNAIDKVWKRIYGKKVSKKWHRLYQSYAGVYNKYYFPEIIYSTKLEPLFSPPHLAKVLEDKALTEILFFESSIKVPKTFVVNSSGVFYDSKRIVKNRKDIIESLRNIGKVVIKATIGSNSGRGVAMLDIVNGVDLISGKTLEQIMDKFKTNYIIQERMKAHPKYASLYDKSINTIRVITYILDGVIYNAPLSMRIGRSGNEVDNIHAGGIVIGFNDKGILNKEAYSEMQERFRQHPDSGIKFEGYVIPYVKDIIKVAKESHSRIPHIKMISWDFMVNESSEIILIEVNLRSQSIWFPQMVNGESFFGKNTEKIIEIISKK</sequence>
<dbReference type="AlphaFoldDB" id="A0AAW9AAU5"/>
<dbReference type="InterPro" id="IPR011761">
    <property type="entry name" value="ATP-grasp"/>
</dbReference>
<dbReference type="GO" id="GO:0046872">
    <property type="term" value="F:metal ion binding"/>
    <property type="evidence" value="ECO:0007669"/>
    <property type="project" value="InterPro"/>
</dbReference>
<keyword evidence="4" id="KW-1185">Reference proteome</keyword>
<accession>A0AAW9AAU5</accession>
<keyword evidence="1" id="KW-0547">Nucleotide-binding</keyword>
<dbReference type="RefSeq" id="WP_317940360.1">
    <property type="nucleotide sequence ID" value="NZ_JAUBDJ010000002.1"/>
</dbReference>
<evidence type="ECO:0000313" key="4">
    <source>
        <dbReference type="Proteomes" id="UP001271648"/>
    </source>
</evidence>
<reference evidence="3 4" key="1">
    <citation type="submission" date="2023-06" db="EMBL/GenBank/DDBJ databases">
        <title>Sporosarcina sp. nov., isolated from Korean traditional fermented seafood 'Jeotgal'.</title>
        <authorList>
            <person name="Yang A.I."/>
            <person name="Shin N.-R."/>
        </authorList>
    </citation>
    <scope>NUCLEOTIDE SEQUENCE [LARGE SCALE GENOMIC DNA]</scope>
    <source>
        <strain evidence="3 4">KCTC43456</strain>
    </source>
</reference>
<organism evidence="3 4">
    <name type="scientific">Sporosarcina thermotolerans</name>
    <dbReference type="NCBI Taxonomy" id="633404"/>
    <lineage>
        <taxon>Bacteria</taxon>
        <taxon>Bacillati</taxon>
        <taxon>Bacillota</taxon>
        <taxon>Bacilli</taxon>
        <taxon>Bacillales</taxon>
        <taxon>Caryophanaceae</taxon>
        <taxon>Sporosarcina</taxon>
    </lineage>
</organism>
<dbReference type="Proteomes" id="UP001271648">
    <property type="component" value="Unassembled WGS sequence"/>
</dbReference>
<dbReference type="InterPro" id="IPR039523">
    <property type="entry name" value="RimK-rel_E_lig_ATP-grasp"/>
</dbReference>
<protein>
    <submittedName>
        <fullName evidence="3">Sugar-transfer associated ATP-grasp domain-containing protein</fullName>
    </submittedName>
</protein>
<dbReference type="EMBL" id="JAUBDJ010000002">
    <property type="protein sequence ID" value="MDW0116306.1"/>
    <property type="molecule type" value="Genomic_DNA"/>
</dbReference>
<keyword evidence="1" id="KW-0067">ATP-binding</keyword>
<dbReference type="SUPFAM" id="SSF56059">
    <property type="entry name" value="Glutathione synthetase ATP-binding domain-like"/>
    <property type="match status" value="1"/>
</dbReference>
<feature type="domain" description="ATP-grasp" evidence="2">
    <location>
        <begin position="126"/>
        <end position="362"/>
    </location>
</feature>